<dbReference type="Proteomes" id="UP000035682">
    <property type="component" value="Unplaced"/>
</dbReference>
<evidence type="ECO:0000256" key="11">
    <source>
        <dbReference type="ARBA" id="ARBA00023303"/>
    </source>
</evidence>
<proteinExistence type="inferred from homology"/>
<evidence type="ECO:0000256" key="2">
    <source>
        <dbReference type="ARBA" id="ARBA00006666"/>
    </source>
</evidence>
<evidence type="ECO:0000313" key="17">
    <source>
        <dbReference type="Proteomes" id="UP000035682"/>
    </source>
</evidence>
<evidence type="ECO:0000259" key="15">
    <source>
        <dbReference type="Pfam" id="PF07885"/>
    </source>
</evidence>
<evidence type="ECO:0000256" key="9">
    <source>
        <dbReference type="ARBA" id="ARBA00023065"/>
    </source>
</evidence>
<evidence type="ECO:0000256" key="10">
    <source>
        <dbReference type="ARBA" id="ARBA00023136"/>
    </source>
</evidence>
<evidence type="ECO:0000256" key="7">
    <source>
        <dbReference type="ARBA" id="ARBA00022958"/>
    </source>
</evidence>
<evidence type="ECO:0000256" key="1">
    <source>
        <dbReference type="ARBA" id="ARBA00004141"/>
    </source>
</evidence>
<feature type="domain" description="Potassium channel" evidence="15">
    <location>
        <begin position="245"/>
        <end position="316"/>
    </location>
</feature>
<keyword evidence="5 12" id="KW-0812">Transmembrane</keyword>
<dbReference type="STRING" id="34506.A0A090MWT7"/>
<protein>
    <submittedName>
        <fullName evidence="16 18">Potassium channel subfamily K member 18</fullName>
    </submittedName>
</protein>
<keyword evidence="6" id="KW-0631">Potassium channel</keyword>
<dbReference type="PANTHER" id="PTHR11003">
    <property type="entry name" value="POTASSIUM CHANNEL, SUBFAMILY K"/>
    <property type="match status" value="1"/>
</dbReference>
<sequence length="706" mass="80537">MILFIDWLTRFFGFLDSSNFQKAKPITLHISLLFLVFIYAFFGGLVFLKLESEATELKRKEELMEKTKCLENIFHSSYNKAIFKSNETISLVLACFIVETDSRSQWTFVTATLYGFGIVTTLGYNRIAPVTTSARLFCVIYGICGIPITMIIIANIGQYMNQFAKILRKKLQKWIDKRRSKKRNILKVKAVAYGIKTKEDINGNIDHENGELDRLSSENDTDSTESYEDDSSAGVTAFALLIIFLLYVFLGALLLPGLNGRIDFLNGIYYNFLCLTAIDFGQLVPQNVHLLPITFLYVCIGLAITTIAIDVGSEYMKQLHYLGRKMKNVATTKIWFGGKQMKVKELLVAVTKKCGVDPNIIAHMNLENVVERVIAINEGREPPPDLNEHIFSDGRLRKSFDDMSIPHMDDEIDNEYYNDDRTPITTGTLPAPPMPPLSYEELPIIPFGSSGYSLMRQSSTKSSWSSKLNKNDPIQPTTPSCVDELSLHDLDDHNNMFFEFPARRVPSGINFNHIENPEETLFDIPPMLLSKGAESLVPLDNGLNFATFDLNTVNDKLIVLQDSKNKSQKEDKFTFKKIPTLPKTIITSNDDKEPRRFREKKEKYARDAHKLFQTYREEWDRIEQLTVTKLGPRRKSVIDMHSTERNINLSTPRSVSPLNSFLYPNKNKQNNNNNNSNERPTKFKTFLPKRPSSAQSHDTEQGNLKK</sequence>
<evidence type="ECO:0000256" key="4">
    <source>
        <dbReference type="ARBA" id="ARBA00022538"/>
    </source>
</evidence>
<dbReference type="eggNOG" id="KOG1418">
    <property type="taxonomic scope" value="Eukaryota"/>
</dbReference>
<keyword evidence="11 12" id="KW-0407">Ion channel</keyword>
<dbReference type="AlphaFoldDB" id="A0A090MWT7"/>
<keyword evidence="8 14" id="KW-1133">Transmembrane helix</keyword>
<dbReference type="RefSeq" id="XP_024503455.1">
    <property type="nucleotide sequence ID" value="XM_024649594.1"/>
</dbReference>
<dbReference type="CTD" id="36376619"/>
<feature type="compositionally biased region" description="Basic and acidic residues" evidence="13">
    <location>
        <begin position="208"/>
        <end position="217"/>
    </location>
</feature>
<evidence type="ECO:0000256" key="8">
    <source>
        <dbReference type="ARBA" id="ARBA00022989"/>
    </source>
</evidence>
<dbReference type="GeneID" id="36376619"/>
<feature type="region of interest" description="Disordered" evidence="13">
    <location>
        <begin position="208"/>
        <end position="229"/>
    </location>
</feature>
<dbReference type="WBParaSite" id="SRAE_1000250900.1">
    <property type="protein sequence ID" value="SRAE_1000250900.1"/>
    <property type="gene ID" value="WBGene00259124"/>
</dbReference>
<feature type="transmembrane region" description="Helical" evidence="14">
    <location>
        <begin position="26"/>
        <end position="48"/>
    </location>
</feature>
<dbReference type="PANTHER" id="PTHR11003:SF93">
    <property type="entry name" value="POTASSIUM CHANNEL DOMAIN-CONTAINING PROTEIN"/>
    <property type="match status" value="1"/>
</dbReference>
<keyword evidence="4" id="KW-0633">Potassium transport</keyword>
<comment type="subcellular location">
    <subcellularLocation>
        <location evidence="1">Membrane</location>
        <topology evidence="1">Multi-pass membrane protein</topology>
    </subcellularLocation>
</comment>
<feature type="transmembrane region" description="Helical" evidence="14">
    <location>
        <begin position="233"/>
        <end position="255"/>
    </location>
</feature>
<dbReference type="PRINTS" id="PR01095">
    <property type="entry name" value="TASKCHANNEL"/>
</dbReference>
<evidence type="ECO:0000256" key="14">
    <source>
        <dbReference type="SAM" id="Phobius"/>
    </source>
</evidence>
<accession>A0A090MWT7</accession>
<dbReference type="GO" id="GO:0015271">
    <property type="term" value="F:outward rectifier potassium channel activity"/>
    <property type="evidence" value="ECO:0007669"/>
    <property type="project" value="TreeGrafter"/>
</dbReference>
<feature type="compositionally biased region" description="Low complexity" evidence="13">
    <location>
        <begin position="665"/>
        <end position="677"/>
    </location>
</feature>
<feature type="region of interest" description="Disordered" evidence="13">
    <location>
        <begin position="642"/>
        <end position="706"/>
    </location>
</feature>
<evidence type="ECO:0000256" key="3">
    <source>
        <dbReference type="ARBA" id="ARBA00022448"/>
    </source>
</evidence>
<dbReference type="OrthoDB" id="297496at2759"/>
<keyword evidence="9 12" id="KW-0406">Ion transport</keyword>
<dbReference type="Pfam" id="PF07885">
    <property type="entry name" value="Ion_trans_2"/>
    <property type="match status" value="2"/>
</dbReference>
<dbReference type="SUPFAM" id="SSF81324">
    <property type="entry name" value="Voltage-gated potassium channels"/>
    <property type="match status" value="2"/>
</dbReference>
<dbReference type="InterPro" id="IPR013099">
    <property type="entry name" value="K_chnl_dom"/>
</dbReference>
<evidence type="ECO:0000256" key="5">
    <source>
        <dbReference type="ARBA" id="ARBA00022692"/>
    </source>
</evidence>
<evidence type="ECO:0000256" key="6">
    <source>
        <dbReference type="ARBA" id="ARBA00022826"/>
    </source>
</evidence>
<evidence type="ECO:0000256" key="13">
    <source>
        <dbReference type="SAM" id="MobiDB-lite"/>
    </source>
</evidence>
<reference evidence="18" key="2">
    <citation type="submission" date="2020-12" db="UniProtKB">
        <authorList>
            <consortium name="WormBaseParasite"/>
        </authorList>
    </citation>
    <scope>IDENTIFICATION</scope>
</reference>
<feature type="compositionally biased region" description="Polar residues" evidence="13">
    <location>
        <begin position="645"/>
        <end position="659"/>
    </location>
</feature>
<comment type="similarity">
    <text evidence="2 12">Belongs to the two pore domain potassium channel (TC 1.A.1.8) family.</text>
</comment>
<keyword evidence="10 14" id="KW-0472">Membrane</keyword>
<feature type="domain" description="Potassium channel" evidence="15">
    <location>
        <begin position="95"/>
        <end position="160"/>
    </location>
</feature>
<feature type="transmembrane region" description="Helical" evidence="14">
    <location>
        <begin position="106"/>
        <end position="124"/>
    </location>
</feature>
<keyword evidence="3 12" id="KW-0813">Transport</keyword>
<name>A0A090MWT7_STRRB</name>
<feature type="compositionally biased region" description="Acidic residues" evidence="13">
    <location>
        <begin position="219"/>
        <end position="229"/>
    </location>
</feature>
<dbReference type="Gene3D" id="1.10.287.70">
    <property type="match status" value="1"/>
</dbReference>
<evidence type="ECO:0000313" key="18">
    <source>
        <dbReference type="WBParaSite" id="SRAE_1000250900.1"/>
    </source>
</evidence>
<keyword evidence="7" id="KW-0630">Potassium</keyword>
<dbReference type="GO" id="GO:0022841">
    <property type="term" value="F:potassium ion leak channel activity"/>
    <property type="evidence" value="ECO:0007669"/>
    <property type="project" value="TreeGrafter"/>
</dbReference>
<dbReference type="InterPro" id="IPR003092">
    <property type="entry name" value="2pore_dom_K_chnl_TASK"/>
</dbReference>
<dbReference type="GO" id="GO:0030322">
    <property type="term" value="P:stabilization of membrane potential"/>
    <property type="evidence" value="ECO:0007669"/>
    <property type="project" value="TreeGrafter"/>
</dbReference>
<evidence type="ECO:0000313" key="19">
    <source>
        <dbReference type="WormBase" id="SRAE_1000250900"/>
    </source>
</evidence>
<dbReference type="GO" id="GO:0005886">
    <property type="term" value="C:plasma membrane"/>
    <property type="evidence" value="ECO:0007669"/>
    <property type="project" value="TreeGrafter"/>
</dbReference>
<feature type="transmembrane region" description="Helical" evidence="14">
    <location>
        <begin position="136"/>
        <end position="157"/>
    </location>
</feature>
<reference evidence="16 17" key="1">
    <citation type="submission" date="2014-09" db="EMBL/GenBank/DDBJ databases">
        <authorList>
            <person name="Martin A.A."/>
        </authorList>
    </citation>
    <scope>NUCLEOTIDE SEQUENCE</scope>
    <source>
        <strain evidence="17">ED321</strain>
        <strain evidence="16">ED321 Heterogonic</strain>
    </source>
</reference>
<dbReference type="PRINTS" id="PR01333">
    <property type="entry name" value="2POREKCHANEL"/>
</dbReference>
<keyword evidence="17" id="KW-1185">Reference proteome</keyword>
<feature type="transmembrane region" description="Helical" evidence="14">
    <location>
        <begin position="290"/>
        <end position="309"/>
    </location>
</feature>
<evidence type="ECO:0000313" key="16">
    <source>
        <dbReference type="EMBL" id="CEF64254.1"/>
    </source>
</evidence>
<dbReference type="EMBL" id="LN609528">
    <property type="protein sequence ID" value="CEF64254.1"/>
    <property type="molecule type" value="Genomic_DNA"/>
</dbReference>
<gene>
    <name evidence="16 18 19" type="ORF">SRAE_1000250900</name>
</gene>
<organism evidence="16">
    <name type="scientific">Strongyloides ratti</name>
    <name type="common">Parasitic roundworm</name>
    <dbReference type="NCBI Taxonomy" id="34506"/>
    <lineage>
        <taxon>Eukaryota</taxon>
        <taxon>Metazoa</taxon>
        <taxon>Ecdysozoa</taxon>
        <taxon>Nematoda</taxon>
        <taxon>Chromadorea</taxon>
        <taxon>Rhabditida</taxon>
        <taxon>Tylenchina</taxon>
        <taxon>Panagrolaimomorpha</taxon>
        <taxon>Strongyloidoidea</taxon>
        <taxon>Strongyloididae</taxon>
        <taxon>Strongyloides</taxon>
    </lineage>
</organism>
<dbReference type="InterPro" id="IPR003280">
    <property type="entry name" value="2pore_dom_K_chnl"/>
</dbReference>
<evidence type="ECO:0000256" key="12">
    <source>
        <dbReference type="RuleBase" id="RU003857"/>
    </source>
</evidence>
<dbReference type="WormBase" id="SRAE_1000250900">
    <property type="protein sequence ID" value="SRP06024"/>
    <property type="gene ID" value="WBGene00259124"/>
</dbReference>
<dbReference type="OMA" id="ERSEWNF"/>